<proteinExistence type="predicted"/>
<sequence length="55" mass="6108">IDIHNGIGQGDPLSMIAYLIYNADLINITNSENKEYTLAFIDDTTYIAIGPTFKD</sequence>
<dbReference type="InParanoid" id="A0A0D0AI93"/>
<keyword evidence="2" id="KW-1185">Reference proteome</keyword>
<accession>A0A0D0AI93</accession>
<evidence type="ECO:0000313" key="2">
    <source>
        <dbReference type="Proteomes" id="UP000054485"/>
    </source>
</evidence>
<reference evidence="1 2" key="1">
    <citation type="submission" date="2014-04" db="EMBL/GenBank/DDBJ databases">
        <authorList>
            <consortium name="DOE Joint Genome Institute"/>
            <person name="Kuo A."/>
            <person name="Ruytinx J."/>
            <person name="Rineau F."/>
            <person name="Colpaert J."/>
            <person name="Kohler A."/>
            <person name="Nagy L.G."/>
            <person name="Floudas D."/>
            <person name="Copeland A."/>
            <person name="Barry K.W."/>
            <person name="Cichocki N."/>
            <person name="Veneault-Fourrey C."/>
            <person name="LaButti K."/>
            <person name="Lindquist E.A."/>
            <person name="Lipzen A."/>
            <person name="Lundell T."/>
            <person name="Morin E."/>
            <person name="Murat C."/>
            <person name="Sun H."/>
            <person name="Tunlid A."/>
            <person name="Henrissat B."/>
            <person name="Grigoriev I.V."/>
            <person name="Hibbett D.S."/>
            <person name="Martin F."/>
            <person name="Nordberg H.P."/>
            <person name="Cantor M.N."/>
            <person name="Hua S.X."/>
        </authorList>
    </citation>
    <scope>NUCLEOTIDE SEQUENCE [LARGE SCALE GENOMIC DNA]</scope>
    <source>
        <strain evidence="1 2">UH-Slu-Lm8-n1</strain>
    </source>
</reference>
<dbReference type="OrthoDB" id="3044497at2759"/>
<dbReference type="Proteomes" id="UP000054485">
    <property type="component" value="Unassembled WGS sequence"/>
</dbReference>
<dbReference type="EMBL" id="KN836685">
    <property type="protein sequence ID" value="KIK31748.1"/>
    <property type="molecule type" value="Genomic_DNA"/>
</dbReference>
<gene>
    <name evidence="1" type="ORF">CY34DRAFT_48229</name>
</gene>
<evidence type="ECO:0000313" key="1">
    <source>
        <dbReference type="EMBL" id="KIK31748.1"/>
    </source>
</evidence>
<feature type="non-terminal residue" evidence="1">
    <location>
        <position position="55"/>
    </location>
</feature>
<dbReference type="HOGENOM" id="CLU_169846_1_0_1"/>
<protein>
    <recommendedName>
        <fullName evidence="3">Reverse transcriptase domain-containing protein</fullName>
    </recommendedName>
</protein>
<name>A0A0D0AI93_9AGAM</name>
<organism evidence="1 2">
    <name type="scientific">Suillus luteus UH-Slu-Lm8-n1</name>
    <dbReference type="NCBI Taxonomy" id="930992"/>
    <lineage>
        <taxon>Eukaryota</taxon>
        <taxon>Fungi</taxon>
        <taxon>Dikarya</taxon>
        <taxon>Basidiomycota</taxon>
        <taxon>Agaricomycotina</taxon>
        <taxon>Agaricomycetes</taxon>
        <taxon>Agaricomycetidae</taxon>
        <taxon>Boletales</taxon>
        <taxon>Suillineae</taxon>
        <taxon>Suillaceae</taxon>
        <taxon>Suillus</taxon>
    </lineage>
</organism>
<evidence type="ECO:0008006" key="3">
    <source>
        <dbReference type="Google" id="ProtNLM"/>
    </source>
</evidence>
<feature type="non-terminal residue" evidence="1">
    <location>
        <position position="1"/>
    </location>
</feature>
<dbReference type="AlphaFoldDB" id="A0A0D0AI93"/>
<reference evidence="2" key="2">
    <citation type="submission" date="2015-01" db="EMBL/GenBank/DDBJ databases">
        <title>Evolutionary Origins and Diversification of the Mycorrhizal Mutualists.</title>
        <authorList>
            <consortium name="DOE Joint Genome Institute"/>
            <consortium name="Mycorrhizal Genomics Consortium"/>
            <person name="Kohler A."/>
            <person name="Kuo A."/>
            <person name="Nagy L.G."/>
            <person name="Floudas D."/>
            <person name="Copeland A."/>
            <person name="Barry K.W."/>
            <person name="Cichocki N."/>
            <person name="Veneault-Fourrey C."/>
            <person name="LaButti K."/>
            <person name="Lindquist E.A."/>
            <person name="Lipzen A."/>
            <person name="Lundell T."/>
            <person name="Morin E."/>
            <person name="Murat C."/>
            <person name="Riley R."/>
            <person name="Ohm R."/>
            <person name="Sun H."/>
            <person name="Tunlid A."/>
            <person name="Henrissat B."/>
            <person name="Grigoriev I.V."/>
            <person name="Hibbett D.S."/>
            <person name="Martin F."/>
        </authorList>
    </citation>
    <scope>NUCLEOTIDE SEQUENCE [LARGE SCALE GENOMIC DNA]</scope>
    <source>
        <strain evidence="2">UH-Slu-Lm8-n1</strain>
    </source>
</reference>